<organism evidence="1 2">
    <name type="scientific">Morganella psychrotolerans</name>
    <dbReference type="NCBI Taxonomy" id="368603"/>
    <lineage>
        <taxon>Bacteria</taxon>
        <taxon>Pseudomonadati</taxon>
        <taxon>Pseudomonadota</taxon>
        <taxon>Gammaproteobacteria</taxon>
        <taxon>Enterobacterales</taxon>
        <taxon>Morganellaceae</taxon>
        <taxon>Morganella</taxon>
    </lineage>
</organism>
<gene>
    <name evidence="1" type="ORF">AYY17_18345</name>
</gene>
<sequence length="371" mass="40122">MRKCILRLLPAAVLITGITNTSSRADYIPYIVNPADGYLVRLNSNTTLSEIPIKGTDGINYYQIGPTITLGAGSSNLSITGQVKCLGKVYSALGPNQGTYGPPDGAHHNFAMNGSLQRTIISGTMVGYYVTKNLVIGIDYSISTYWSKKSIYTCSGTNSSRPEIVSASAFNEVLPFKLSFFLVNKPVDSQLYIPQTDLGGLQVYFSSRGSGYGPVIDASSPAIMSQTTIPLRLAPSVINIPSSCKTSTSTGTGGQLEIRHGTLNSLNYDNTVKEKITYSCNFSALTKVRLRLDYTPDSDPQKRLPMINTSDKTKVIYSDLNITDESTGQSGKELNINIRDSKTVTINSHLKGTNSEAGHYQGSAWLIATYD</sequence>
<evidence type="ECO:0008006" key="3">
    <source>
        <dbReference type="Google" id="ProtNLM"/>
    </source>
</evidence>
<proteinExistence type="predicted"/>
<dbReference type="EMBL" id="LZEX01000009">
    <property type="protein sequence ID" value="OBU09669.1"/>
    <property type="molecule type" value="Genomic_DNA"/>
</dbReference>
<dbReference type="GO" id="GO:0009289">
    <property type="term" value="C:pilus"/>
    <property type="evidence" value="ECO:0007669"/>
    <property type="project" value="InterPro"/>
</dbReference>
<comment type="caution">
    <text evidence="1">The sequence shown here is derived from an EMBL/GenBank/DDBJ whole genome shotgun (WGS) entry which is preliminary data.</text>
</comment>
<protein>
    <recommendedName>
        <fullName evidence="3">Adhesin</fullName>
    </recommendedName>
</protein>
<dbReference type="Gene3D" id="2.60.40.1090">
    <property type="entry name" value="Fimbrial-type adhesion domain"/>
    <property type="match status" value="1"/>
</dbReference>
<evidence type="ECO:0000313" key="2">
    <source>
        <dbReference type="Proteomes" id="UP000092247"/>
    </source>
</evidence>
<dbReference type="GO" id="GO:0007155">
    <property type="term" value="P:cell adhesion"/>
    <property type="evidence" value="ECO:0007669"/>
    <property type="project" value="InterPro"/>
</dbReference>
<dbReference type="AlphaFoldDB" id="A0A1B8HK76"/>
<name>A0A1B8HK76_9GAMM</name>
<evidence type="ECO:0000313" key="1">
    <source>
        <dbReference type="EMBL" id="OBU09669.1"/>
    </source>
</evidence>
<dbReference type="InterPro" id="IPR036937">
    <property type="entry name" value="Adhesion_dom_fimbrial_sf"/>
</dbReference>
<reference evidence="1 2" key="1">
    <citation type="submission" date="2016-06" db="EMBL/GenBank/DDBJ databases">
        <authorList>
            <person name="Kjaerup R.B."/>
            <person name="Dalgaard T.S."/>
            <person name="Juul-Madsen H.R."/>
        </authorList>
    </citation>
    <scope>NUCLEOTIDE SEQUENCE [LARGE SCALE GENOMIC DNA]</scope>
    <source>
        <strain evidence="1 2">GCSL-Mp3</strain>
    </source>
</reference>
<accession>A0A1B8HK76</accession>
<dbReference type="Proteomes" id="UP000092247">
    <property type="component" value="Unassembled WGS sequence"/>
</dbReference>